<feature type="domain" description="Thiaminase-2/PQQC" evidence="1">
    <location>
        <begin position="305"/>
        <end position="446"/>
    </location>
</feature>
<organism evidence="3 4">
    <name type="scientific">Niveomyces insectorum RCEF 264</name>
    <dbReference type="NCBI Taxonomy" id="1081102"/>
    <lineage>
        <taxon>Eukaryota</taxon>
        <taxon>Fungi</taxon>
        <taxon>Dikarya</taxon>
        <taxon>Ascomycota</taxon>
        <taxon>Pezizomycotina</taxon>
        <taxon>Sordariomycetes</taxon>
        <taxon>Hypocreomycetidae</taxon>
        <taxon>Hypocreales</taxon>
        <taxon>Cordycipitaceae</taxon>
        <taxon>Niveomyces</taxon>
    </lineage>
</organism>
<dbReference type="InterPro" id="IPR013749">
    <property type="entry name" value="PM/HMP-P_kinase-1"/>
</dbReference>
<sequence>MTATTALTAQNTLGVYGIHPIPTAFLKQQLDACFDDIGVDVVKTGMLASAATIDLVADTLKQRAVAKAVVDPVMVATTGASLLPADATASFTNLARLAYVLTPNLPELRKLLNCSDDVACVADLERLAQVARQRLGPTWLLAKGGHLPFKKNHEVARTDQEREVIVNVLVGPDGQSYQIESDYQNSRNTHGTGCSLASAIASNLAKGMDVYPAVKAACRYIEAAIRYAPDLGRGHGPLNHFHSVSSLPFSRGHFLEYVLNRPDVAGLWHRFVNHPFVKALGSGSLPMESFKGYLIQDYLYLGAALVQQLENEMRLHVQFCADFGISRDDMEAAEEKTACTAYSRYVLDIGQSEDWFALQIALTPCVVGYGAAARAIHEDRDATKRDGNPYLKWVQNYVDDNYLAAAKTTMDLIEEHAVLQSPSRIEELVEIFKHSTKMEIAFWEMYSFESDAGKGTHEE</sequence>
<dbReference type="STRING" id="1081102.A0A162MU93"/>
<dbReference type="AlphaFoldDB" id="A0A162MU93"/>
<dbReference type="GO" id="GO:0005829">
    <property type="term" value="C:cytosol"/>
    <property type="evidence" value="ECO:0007669"/>
    <property type="project" value="TreeGrafter"/>
</dbReference>
<dbReference type="Proteomes" id="UP000076874">
    <property type="component" value="Unassembled WGS sequence"/>
</dbReference>
<dbReference type="OrthoDB" id="10028886at2759"/>
<evidence type="ECO:0000313" key="3">
    <source>
        <dbReference type="EMBL" id="OAA67050.1"/>
    </source>
</evidence>
<dbReference type="GO" id="GO:0009228">
    <property type="term" value="P:thiamine biosynthetic process"/>
    <property type="evidence" value="ECO:0007669"/>
    <property type="project" value="InterPro"/>
</dbReference>
<protein>
    <submittedName>
        <fullName evidence="3">Phosphomethylpyrimidine kinase</fullName>
    </submittedName>
</protein>
<keyword evidence="3" id="KW-0418">Kinase</keyword>
<feature type="domain" description="Thiaminase-2/PQQC" evidence="1">
    <location>
        <begin position="262"/>
        <end position="301"/>
    </location>
</feature>
<dbReference type="InterPro" id="IPR004399">
    <property type="entry name" value="HMP/HMP-P_kinase_dom"/>
</dbReference>
<dbReference type="Pfam" id="PF08543">
    <property type="entry name" value="Phos_pyr_kin"/>
    <property type="match status" value="1"/>
</dbReference>
<dbReference type="GO" id="GO:0008902">
    <property type="term" value="F:hydroxymethylpyrimidine kinase activity"/>
    <property type="evidence" value="ECO:0007669"/>
    <property type="project" value="TreeGrafter"/>
</dbReference>
<accession>A0A162MU93</accession>
<dbReference type="SUPFAM" id="SSF48613">
    <property type="entry name" value="Heme oxygenase-like"/>
    <property type="match status" value="1"/>
</dbReference>
<dbReference type="Gene3D" id="1.20.910.10">
    <property type="entry name" value="Heme oxygenase-like"/>
    <property type="match status" value="1"/>
</dbReference>
<reference evidence="3 4" key="1">
    <citation type="journal article" date="2016" name="Genome Biol. Evol.">
        <title>Divergent and convergent evolution of fungal pathogenicity.</title>
        <authorList>
            <person name="Shang Y."/>
            <person name="Xiao G."/>
            <person name="Zheng P."/>
            <person name="Cen K."/>
            <person name="Zhan S."/>
            <person name="Wang C."/>
        </authorList>
    </citation>
    <scope>NUCLEOTIDE SEQUENCE [LARGE SCALE GENOMIC DNA]</scope>
    <source>
        <strain evidence="3 4">RCEF 264</strain>
    </source>
</reference>
<evidence type="ECO:0000313" key="4">
    <source>
        <dbReference type="Proteomes" id="UP000076874"/>
    </source>
</evidence>
<dbReference type="SUPFAM" id="SSF53613">
    <property type="entry name" value="Ribokinase-like"/>
    <property type="match status" value="1"/>
</dbReference>
<dbReference type="EMBL" id="AZHD01000002">
    <property type="protein sequence ID" value="OAA67050.1"/>
    <property type="molecule type" value="Genomic_DNA"/>
</dbReference>
<gene>
    <name evidence="3" type="ORF">SPI_01626</name>
</gene>
<evidence type="ECO:0000259" key="1">
    <source>
        <dbReference type="Pfam" id="PF03070"/>
    </source>
</evidence>
<dbReference type="PANTHER" id="PTHR20858:SF17">
    <property type="entry name" value="HYDROXYMETHYLPYRIMIDINE_PHOSPHOMETHYLPYRIMIDINE KINASE THI20-RELATED"/>
    <property type="match status" value="1"/>
</dbReference>
<dbReference type="CDD" id="cd01169">
    <property type="entry name" value="HMPP_kinase"/>
    <property type="match status" value="1"/>
</dbReference>
<dbReference type="InterPro" id="IPR004305">
    <property type="entry name" value="Thiaminase-2/PQQC"/>
</dbReference>
<dbReference type="InterPro" id="IPR016084">
    <property type="entry name" value="Haem_Oase-like_multi-hlx"/>
</dbReference>
<keyword evidence="3" id="KW-0808">Transferase</keyword>
<dbReference type="Pfam" id="PF03070">
    <property type="entry name" value="TENA_THI-4"/>
    <property type="match status" value="2"/>
</dbReference>
<evidence type="ECO:0000259" key="2">
    <source>
        <dbReference type="Pfam" id="PF08543"/>
    </source>
</evidence>
<feature type="domain" description="Pyridoxamine kinase/Phosphomethylpyrimidine kinase" evidence="2">
    <location>
        <begin position="1"/>
        <end position="239"/>
    </location>
</feature>
<name>A0A162MU93_9HYPO</name>
<comment type="caution">
    <text evidence="3">The sequence shown here is derived from an EMBL/GenBank/DDBJ whole genome shotgun (WGS) entry which is preliminary data.</text>
</comment>
<dbReference type="InterPro" id="IPR029056">
    <property type="entry name" value="Ribokinase-like"/>
</dbReference>
<proteinExistence type="predicted"/>
<dbReference type="Gene3D" id="3.40.1190.20">
    <property type="match status" value="1"/>
</dbReference>
<keyword evidence="4" id="KW-1185">Reference proteome</keyword>
<dbReference type="CDD" id="cd19367">
    <property type="entry name" value="TenA_C_ScTHI20-like"/>
    <property type="match status" value="1"/>
</dbReference>
<dbReference type="PANTHER" id="PTHR20858">
    <property type="entry name" value="PHOSPHOMETHYLPYRIMIDINE KINASE"/>
    <property type="match status" value="1"/>
</dbReference>
<dbReference type="GO" id="GO:0008972">
    <property type="term" value="F:phosphomethylpyrimidine kinase activity"/>
    <property type="evidence" value="ECO:0007669"/>
    <property type="project" value="InterPro"/>
</dbReference>